<reference evidence="3 4" key="1">
    <citation type="submission" date="2020-01" db="EMBL/GenBank/DDBJ databases">
        <title>Genome sequencing of strain KACC 21265.</title>
        <authorList>
            <person name="Heo J."/>
            <person name="Kim S.-J."/>
            <person name="Kim J.-S."/>
            <person name="Hong S.-B."/>
            <person name="Kwon S.-W."/>
        </authorList>
    </citation>
    <scope>NUCLEOTIDE SEQUENCE [LARGE SCALE GENOMIC DNA]</scope>
    <source>
        <strain evidence="3 4">KACC 21265</strain>
    </source>
</reference>
<sequence>MKHTLLLVTLLACTPAFAQPDEQVVQAVQRQTQGLSAADIRQYHDACDSGVTLQMNICHSYRLARQDLKLNATYARVRQQAAKTGNEAALLKAQRAWLAWRDSQCAYEGKAGAGGGSAEGLFVLSCREALTGEQETRLQDSLTP</sequence>
<dbReference type="Pfam" id="PF07007">
    <property type="entry name" value="LprI"/>
    <property type="match status" value="1"/>
</dbReference>
<dbReference type="AlphaFoldDB" id="A0A857J0V0"/>
<dbReference type="InterPro" id="IPR009739">
    <property type="entry name" value="LprI-like_N"/>
</dbReference>
<dbReference type="EMBL" id="CP047650">
    <property type="protein sequence ID" value="QHI96721.1"/>
    <property type="molecule type" value="Genomic_DNA"/>
</dbReference>
<dbReference type="KEGG" id="xyk:GT347_01165"/>
<dbReference type="RefSeq" id="WP_160550239.1">
    <property type="nucleotide sequence ID" value="NZ_CP047650.1"/>
</dbReference>
<evidence type="ECO:0000313" key="4">
    <source>
        <dbReference type="Proteomes" id="UP000464787"/>
    </source>
</evidence>
<feature type="domain" description="Lysozyme inhibitor LprI-like N-terminal" evidence="2">
    <location>
        <begin position="49"/>
        <end position="135"/>
    </location>
</feature>
<gene>
    <name evidence="3" type="ORF">GT347_01165</name>
</gene>
<dbReference type="Gene3D" id="1.20.1270.180">
    <property type="match status" value="1"/>
</dbReference>
<evidence type="ECO:0000313" key="3">
    <source>
        <dbReference type="EMBL" id="QHI96721.1"/>
    </source>
</evidence>
<protein>
    <submittedName>
        <fullName evidence="3">DUF1311 domain-containing protein</fullName>
    </submittedName>
</protein>
<organism evidence="3 4">
    <name type="scientific">Xylophilus rhododendri</name>
    <dbReference type="NCBI Taxonomy" id="2697032"/>
    <lineage>
        <taxon>Bacteria</taxon>
        <taxon>Pseudomonadati</taxon>
        <taxon>Pseudomonadota</taxon>
        <taxon>Betaproteobacteria</taxon>
        <taxon>Burkholderiales</taxon>
        <taxon>Xylophilus</taxon>
    </lineage>
</organism>
<feature type="signal peptide" evidence="1">
    <location>
        <begin position="1"/>
        <end position="18"/>
    </location>
</feature>
<proteinExistence type="predicted"/>
<keyword evidence="1" id="KW-0732">Signal</keyword>
<feature type="chain" id="PRO_5032372473" evidence="1">
    <location>
        <begin position="19"/>
        <end position="144"/>
    </location>
</feature>
<keyword evidence="4" id="KW-1185">Reference proteome</keyword>
<name>A0A857J0V0_9BURK</name>
<dbReference type="Proteomes" id="UP000464787">
    <property type="component" value="Chromosome"/>
</dbReference>
<evidence type="ECO:0000259" key="2">
    <source>
        <dbReference type="Pfam" id="PF07007"/>
    </source>
</evidence>
<accession>A0A857J0V0</accession>
<evidence type="ECO:0000256" key="1">
    <source>
        <dbReference type="SAM" id="SignalP"/>
    </source>
</evidence>